<keyword evidence="11 13" id="KW-0804">Transcription</keyword>
<protein>
    <recommendedName>
        <fullName evidence="13">DNA-directed RNA polymerase subunit beta'</fullName>
        <ecNumber evidence="13">2.7.7.6</ecNumber>
    </recommendedName>
    <alternativeName>
        <fullName evidence="13">PEP</fullName>
    </alternativeName>
    <alternativeName>
        <fullName evidence="13">Plastid-encoded RNA polymerase subunit beta'</fullName>
        <shortName evidence="13">RNA polymerase subunit beta'</shortName>
    </alternativeName>
</protein>
<name>A0AA49E1Q0_9ROSI</name>
<evidence type="ECO:0000256" key="10">
    <source>
        <dbReference type="ARBA" id="ARBA00022842"/>
    </source>
</evidence>
<dbReference type="EMBL" id="OL591215">
    <property type="protein sequence ID" value="WAJ53543.1"/>
    <property type="molecule type" value="Genomic_DNA"/>
</dbReference>
<feature type="domain" description="RNA polymerase N-terminal" evidence="15">
    <location>
        <begin position="259"/>
        <end position="540"/>
    </location>
</feature>
<evidence type="ECO:0000256" key="13">
    <source>
        <dbReference type="HAMAP-Rule" id="MF_01323"/>
    </source>
</evidence>
<evidence type="ECO:0000256" key="14">
    <source>
        <dbReference type="RuleBase" id="RU004279"/>
    </source>
</evidence>
<evidence type="ECO:0000256" key="2">
    <source>
        <dbReference type="ARBA" id="ARBA00007207"/>
    </source>
</evidence>
<keyword evidence="8 13" id="KW-0479">Metal-binding</keyword>
<dbReference type="GO" id="GO:0008270">
    <property type="term" value="F:zinc ion binding"/>
    <property type="evidence" value="ECO:0007669"/>
    <property type="project" value="UniProtKB-UniRule"/>
</dbReference>
<feature type="binding site" evidence="13">
    <location>
        <position position="486"/>
    </location>
    <ligand>
        <name>Mg(2+)</name>
        <dbReference type="ChEBI" id="CHEBI:18420"/>
    </ligand>
</feature>
<keyword evidence="7 13" id="KW-0548">Nucleotidyltransferase</keyword>
<evidence type="ECO:0000256" key="4">
    <source>
        <dbReference type="ARBA" id="ARBA00022528"/>
    </source>
</evidence>
<dbReference type="EC" id="2.7.7.6" evidence="13"/>
<evidence type="ECO:0000256" key="3">
    <source>
        <dbReference type="ARBA" id="ARBA00022478"/>
    </source>
</evidence>
<dbReference type="SMART" id="SM00663">
    <property type="entry name" value="RPOLA_N"/>
    <property type="match status" value="1"/>
</dbReference>
<gene>
    <name evidence="13 16" type="primary">rpoC1</name>
</gene>
<comment type="subunit">
    <text evidence="13">In plastids the minimal PEP RNA polymerase catalytic core is composed of four subunits: alpha, beta, beta', and beta''. When a (nuclear-encoded) sigma factor is associated with the core the holoenzyme is formed, which can initiate transcription.</text>
</comment>
<dbReference type="GO" id="GO:0003677">
    <property type="term" value="F:DNA binding"/>
    <property type="evidence" value="ECO:0007669"/>
    <property type="project" value="UniProtKB-UniRule"/>
</dbReference>
<keyword evidence="10 13" id="KW-0460">Magnesium</keyword>
<dbReference type="GO" id="GO:0000428">
    <property type="term" value="C:DNA-directed RNA polymerase complex"/>
    <property type="evidence" value="ECO:0007669"/>
    <property type="project" value="UniProtKB-KW"/>
</dbReference>
<comment type="catalytic activity">
    <reaction evidence="12 13 14">
        <text>RNA(n) + a ribonucleoside 5'-triphosphate = RNA(n+1) + diphosphate</text>
        <dbReference type="Rhea" id="RHEA:21248"/>
        <dbReference type="Rhea" id="RHEA-COMP:14527"/>
        <dbReference type="Rhea" id="RHEA-COMP:17342"/>
        <dbReference type="ChEBI" id="CHEBI:33019"/>
        <dbReference type="ChEBI" id="CHEBI:61557"/>
        <dbReference type="ChEBI" id="CHEBI:140395"/>
        <dbReference type="EC" id="2.7.7.6"/>
    </reaction>
</comment>
<comment type="function">
    <text evidence="1 13 14">DNA-dependent RNA polymerase catalyzes the transcription of DNA into RNA using the four ribonucleoside triphosphates as substrates.</text>
</comment>
<comment type="subcellular location">
    <subcellularLocation>
        <location evidence="13">Plastid</location>
        <location evidence="13">Chloroplast</location>
    </subcellularLocation>
</comment>
<dbReference type="Pfam" id="PF04997">
    <property type="entry name" value="RNA_pol_Rpb1_1"/>
    <property type="match status" value="2"/>
</dbReference>
<comment type="cofactor">
    <cofactor evidence="13">
        <name>Mg(2+)</name>
        <dbReference type="ChEBI" id="CHEBI:18420"/>
    </cofactor>
    <text evidence="13">Binds 1 Mg(2+) ion per subunit.</text>
</comment>
<comment type="similarity">
    <text evidence="2 13">Belongs to the RNA polymerase beta' chain family. RpoC1 subfamily.</text>
</comment>
<dbReference type="Gene3D" id="1.10.40.90">
    <property type="match status" value="1"/>
</dbReference>
<dbReference type="Gene3D" id="4.10.860.120">
    <property type="entry name" value="RNA polymerase II, clamp domain"/>
    <property type="match status" value="1"/>
</dbReference>
<reference evidence="16" key="2">
    <citation type="journal article" date="2023" name="Aust. Syst. Bot.">
        <title>Plastid phylogenomics of the Eriostemon group (Rutaceae; Zanthoxyloideae): support for major clades and investigation of a backbone polytomy.</title>
        <authorList>
            <person name="Orel H.K."/>
            <person name="McLay T.G.B."/>
            <person name="Neal W.C."/>
            <person name="Forster P.I."/>
            <person name="Bayly M.J."/>
        </authorList>
    </citation>
    <scope>NUCLEOTIDE SEQUENCE</scope>
    <source>
        <strain evidence="16">MJB11</strain>
    </source>
</reference>
<feature type="binding site" evidence="13">
    <location>
        <position position="87"/>
    </location>
    <ligand>
        <name>Zn(2+)</name>
        <dbReference type="ChEBI" id="CHEBI:29105"/>
    </ligand>
</feature>
<sequence length="677" mass="77933">MIDRYKHQQLRIGSVSPQKISAWAKKILPNGEIVGEVTKPYTFHYKTNKPEKDGLFCERIFGPIKSGICACGNYRIIGDEKEDPQFCEQCGVEFVDSRIRRYQMGYIKLGCPVTHVWYLKRLPSYIANLLDKPLKELEGLVFSFARPIAKKPTFLRLRGSFEYEIQSWKYSIPLFFTTQGFDKFRNREISTGSVAIREQLADLDLRIILDYSLLEWKELGEEGPAGNEWEDRKVGRRRDFLVRRMELAKHFLRTNIEPEWMVLCLLPVLPPELRPIIQIDGGKLMSSDINELYRRVIYRNNTLTDLVTTSRSTPGELIMCQEKLVQEAVDTLLDNGIRGQPMRDGHNKVYKSFSDVIEGKEGRFRETLLGKRVDYSGRSVIVVGPSLSLHRCGLPREIAIELFQSFVICGLIRQHLASNIGVAKSQIREKGPIVWEILQEVMQGHPVLLNRAPTLHRLGIQAFQPILVEGRAICLHPLVCKGFNADFDGDQMAVHVPLSLEAQAEARLLMFSHMNLLSPTIGDPISVPTQDMLIGLYVLTSGNRRGICANRYHPCNQRNYQDERVDDNRYKYTKEPFFCNSYDAIGAYRQKRIKFDSPLWLRWRLDQRVIASREAPIEVHYDSLGTYHAIYGHYLIVRSVQKEIFSIYIRTTVGHISLYREIEEAIQGFCRACSYGT</sequence>
<keyword evidence="3 13" id="KW-0240">DNA-directed RNA polymerase</keyword>
<keyword evidence="4 16" id="KW-0150">Chloroplast</keyword>
<dbReference type="InterPro" id="IPR045867">
    <property type="entry name" value="DNA-dir_RpoC_beta_prime"/>
</dbReference>
<evidence type="ECO:0000256" key="11">
    <source>
        <dbReference type="ARBA" id="ARBA00023163"/>
    </source>
</evidence>
<evidence type="ECO:0000256" key="5">
    <source>
        <dbReference type="ARBA" id="ARBA00022640"/>
    </source>
</evidence>
<organism evidence="16">
    <name type="scientific">Corynonema pinoides</name>
    <dbReference type="NCBI Taxonomy" id="2981430"/>
    <lineage>
        <taxon>Eukaryota</taxon>
        <taxon>Viridiplantae</taxon>
        <taxon>Streptophyta</taxon>
        <taxon>Embryophyta</taxon>
        <taxon>Tracheophyta</taxon>
        <taxon>Spermatophyta</taxon>
        <taxon>Magnoliopsida</taxon>
        <taxon>eudicotyledons</taxon>
        <taxon>Gunneridae</taxon>
        <taxon>Pentapetalae</taxon>
        <taxon>rosids</taxon>
        <taxon>malvids</taxon>
        <taxon>Sapindales</taxon>
        <taxon>Rutaceae</taxon>
        <taxon>Zanthoxyloideae</taxon>
        <taxon>Corynonema</taxon>
    </lineage>
</organism>
<dbReference type="GO" id="GO:0003899">
    <property type="term" value="F:DNA-directed RNA polymerase activity"/>
    <property type="evidence" value="ECO:0007669"/>
    <property type="project" value="UniProtKB-UniRule"/>
</dbReference>
<dbReference type="InterPro" id="IPR007080">
    <property type="entry name" value="RNA_pol_Rpb1_1"/>
</dbReference>
<dbReference type="Gene3D" id="1.10.274.100">
    <property type="entry name" value="RNA polymerase Rpb1, domain 3"/>
    <property type="match status" value="1"/>
</dbReference>
<evidence type="ECO:0000256" key="8">
    <source>
        <dbReference type="ARBA" id="ARBA00022723"/>
    </source>
</evidence>
<dbReference type="GO" id="GO:0006351">
    <property type="term" value="P:DNA-templated transcription"/>
    <property type="evidence" value="ECO:0007669"/>
    <property type="project" value="UniProtKB-UniRule"/>
</dbReference>
<evidence type="ECO:0000256" key="12">
    <source>
        <dbReference type="ARBA" id="ARBA00048552"/>
    </source>
</evidence>
<proteinExistence type="inferred from homology"/>
<dbReference type="InterPro" id="IPR044893">
    <property type="entry name" value="RNA_pol_Rpb1_clamp_domain"/>
</dbReference>
<dbReference type="HAMAP" id="MF_01323">
    <property type="entry name" value="RNApol_bact_RpoC1"/>
    <property type="match status" value="1"/>
</dbReference>
<dbReference type="InterPro" id="IPR006592">
    <property type="entry name" value="RNA_pol_N"/>
</dbReference>
<evidence type="ECO:0000313" key="16">
    <source>
        <dbReference type="EMBL" id="WAJ53543.1"/>
    </source>
</evidence>
<feature type="binding site" evidence="13">
    <location>
        <position position="69"/>
    </location>
    <ligand>
        <name>Zn(2+)</name>
        <dbReference type="ChEBI" id="CHEBI:29105"/>
    </ligand>
</feature>
<dbReference type="PANTHER" id="PTHR19376">
    <property type="entry name" value="DNA-DIRECTED RNA POLYMERASE"/>
    <property type="match status" value="1"/>
</dbReference>
<dbReference type="Pfam" id="PF00623">
    <property type="entry name" value="RNA_pol_Rpb1_2"/>
    <property type="match status" value="2"/>
</dbReference>
<evidence type="ECO:0000256" key="9">
    <source>
        <dbReference type="ARBA" id="ARBA00022833"/>
    </source>
</evidence>
<dbReference type="InterPro" id="IPR034678">
    <property type="entry name" value="RNApol_RpoC1"/>
</dbReference>
<keyword evidence="9 13" id="KW-0862">Zinc</keyword>
<evidence type="ECO:0000256" key="1">
    <source>
        <dbReference type="ARBA" id="ARBA00004026"/>
    </source>
</evidence>
<dbReference type="GO" id="GO:0009507">
    <property type="term" value="C:chloroplast"/>
    <property type="evidence" value="ECO:0007669"/>
    <property type="project" value="UniProtKB-SubCell"/>
</dbReference>
<feature type="binding site" evidence="13">
    <location>
        <position position="90"/>
    </location>
    <ligand>
        <name>Zn(2+)</name>
        <dbReference type="ChEBI" id="CHEBI:29105"/>
    </ligand>
</feature>
<dbReference type="PANTHER" id="PTHR19376:SF54">
    <property type="entry name" value="DNA-DIRECTED RNA POLYMERASE SUBUNIT BETA"/>
    <property type="match status" value="1"/>
</dbReference>
<feature type="binding site" evidence="13">
    <location>
        <position position="71"/>
    </location>
    <ligand>
        <name>Zn(2+)</name>
        <dbReference type="ChEBI" id="CHEBI:29105"/>
    </ligand>
</feature>
<dbReference type="InterPro" id="IPR000722">
    <property type="entry name" value="RNA_pol_asu"/>
</dbReference>
<evidence type="ECO:0000256" key="6">
    <source>
        <dbReference type="ARBA" id="ARBA00022679"/>
    </source>
</evidence>
<geneLocation type="chloroplast" evidence="16"/>
<reference evidence="16" key="1">
    <citation type="submission" date="2021-11" db="EMBL/GenBank/DDBJ databases">
        <authorList>
            <person name="Orel H.K."/>
            <person name="Bayly M.J."/>
            <person name="McLay T."/>
            <person name="Neal W.C."/>
            <person name="Batty E.L."/>
            <person name="Forster P.I."/>
        </authorList>
    </citation>
    <scope>NUCLEOTIDE SEQUENCE</scope>
    <source>
        <strain evidence="16">MJB11</strain>
    </source>
</reference>
<dbReference type="AlphaFoldDB" id="A0AA49E1Q0"/>
<keyword evidence="5 16" id="KW-0934">Plastid</keyword>
<feature type="binding site" evidence="13">
    <location>
        <position position="490"/>
    </location>
    <ligand>
        <name>Mg(2+)</name>
        <dbReference type="ChEBI" id="CHEBI:18420"/>
    </ligand>
</feature>
<dbReference type="GO" id="GO:0000287">
    <property type="term" value="F:magnesium ion binding"/>
    <property type="evidence" value="ECO:0007669"/>
    <property type="project" value="UniProtKB-UniRule"/>
</dbReference>
<evidence type="ECO:0000256" key="7">
    <source>
        <dbReference type="ARBA" id="ARBA00022695"/>
    </source>
</evidence>
<keyword evidence="6 13" id="KW-0808">Transferase</keyword>
<comment type="cofactor">
    <cofactor evidence="13">
        <name>Zn(2+)</name>
        <dbReference type="ChEBI" id="CHEBI:29105"/>
    </cofactor>
    <text evidence="13">Binds 1 Zn(2+) ion per subunit.</text>
</comment>
<evidence type="ECO:0000259" key="15">
    <source>
        <dbReference type="SMART" id="SM00663"/>
    </source>
</evidence>
<dbReference type="SUPFAM" id="SSF64484">
    <property type="entry name" value="beta and beta-prime subunits of DNA dependent RNA-polymerase"/>
    <property type="match status" value="1"/>
</dbReference>
<dbReference type="InterPro" id="IPR042102">
    <property type="entry name" value="RNA_pol_Rpb1_3_sf"/>
</dbReference>
<dbReference type="FunFam" id="4.10.860.120:FF:000007">
    <property type="entry name" value="DNA-directed RNA polymerase subunit gamma"/>
    <property type="match status" value="1"/>
</dbReference>
<accession>A0AA49E1Q0</accession>
<feature type="binding site" evidence="13">
    <location>
        <position position="488"/>
    </location>
    <ligand>
        <name>Mg(2+)</name>
        <dbReference type="ChEBI" id="CHEBI:18420"/>
    </ligand>
</feature>
<dbReference type="Gene3D" id="2.40.40.20">
    <property type="match status" value="1"/>
</dbReference>